<keyword evidence="2" id="KW-1185">Reference proteome</keyword>
<reference evidence="1" key="1">
    <citation type="submission" date="2023-04" db="EMBL/GenBank/DDBJ databases">
        <title>Candida boidinii NBRC 1967.</title>
        <authorList>
            <person name="Ichikawa N."/>
            <person name="Sato H."/>
            <person name="Tonouchi N."/>
        </authorList>
    </citation>
    <scope>NUCLEOTIDE SEQUENCE</scope>
    <source>
        <strain evidence="1">NBRC 1967</strain>
    </source>
</reference>
<dbReference type="EMBL" id="BSXV01003664">
    <property type="protein sequence ID" value="GME98755.1"/>
    <property type="molecule type" value="Genomic_DNA"/>
</dbReference>
<protein>
    <submittedName>
        <fullName evidence="1">Unnamed protein product</fullName>
    </submittedName>
</protein>
<comment type="caution">
    <text evidence="1">The sequence shown here is derived from an EMBL/GenBank/DDBJ whole genome shotgun (WGS) entry which is preliminary data.</text>
</comment>
<evidence type="ECO:0000313" key="1">
    <source>
        <dbReference type="EMBL" id="GME98755.1"/>
    </source>
</evidence>
<proteinExistence type="predicted"/>
<organism evidence="1 2">
    <name type="scientific">Candida boidinii</name>
    <name type="common">Yeast</name>
    <dbReference type="NCBI Taxonomy" id="5477"/>
    <lineage>
        <taxon>Eukaryota</taxon>
        <taxon>Fungi</taxon>
        <taxon>Dikarya</taxon>
        <taxon>Ascomycota</taxon>
        <taxon>Saccharomycotina</taxon>
        <taxon>Pichiomycetes</taxon>
        <taxon>Pichiales</taxon>
        <taxon>Pichiaceae</taxon>
        <taxon>Ogataea</taxon>
        <taxon>Ogataea/Candida clade</taxon>
    </lineage>
</organism>
<dbReference type="Proteomes" id="UP001165101">
    <property type="component" value="Unassembled WGS sequence"/>
</dbReference>
<accession>A0ACB5U0E4</accession>
<gene>
    <name evidence="1" type="ORF">Cboi01_000506300</name>
</gene>
<sequence>MKHSQLNQQLNHHLQLSGVVDETSVDEEAVDRILREANITGISISDDDDDDADEEDDEQMESKKRGTRDDGDHGDRIDNEQDEDQDEDVDEDDMGDSINILQTGKFCNRCNNSISINEISINPLINICSKCINNEF</sequence>
<name>A0ACB5U0E4_CANBO</name>
<evidence type="ECO:0000313" key="2">
    <source>
        <dbReference type="Proteomes" id="UP001165101"/>
    </source>
</evidence>